<feature type="transmembrane region" description="Helical" evidence="1">
    <location>
        <begin position="141"/>
        <end position="161"/>
    </location>
</feature>
<dbReference type="AlphaFoldDB" id="A0A919EAS3"/>
<dbReference type="Pfam" id="PF25191">
    <property type="entry name" value="DUF7832"/>
    <property type="match status" value="1"/>
</dbReference>
<reference evidence="3" key="1">
    <citation type="journal article" date="2014" name="Int. J. Syst. Evol. Microbiol.">
        <title>Complete genome sequence of Corynebacterium casei LMG S-19264T (=DSM 44701T), isolated from a smear-ripened cheese.</title>
        <authorList>
            <consortium name="US DOE Joint Genome Institute (JGI-PGF)"/>
            <person name="Walter F."/>
            <person name="Albersmeier A."/>
            <person name="Kalinowski J."/>
            <person name="Ruckert C."/>
        </authorList>
    </citation>
    <scope>NUCLEOTIDE SEQUENCE</scope>
    <source>
        <strain evidence="3">KCTC 42590</strain>
    </source>
</reference>
<dbReference type="EMBL" id="BNCI01000002">
    <property type="protein sequence ID" value="GHF30958.1"/>
    <property type="molecule type" value="Genomic_DNA"/>
</dbReference>
<dbReference type="RefSeq" id="WP_191253989.1">
    <property type="nucleotide sequence ID" value="NZ_BNCI01000002.1"/>
</dbReference>
<evidence type="ECO:0000313" key="3">
    <source>
        <dbReference type="EMBL" id="GHF30958.1"/>
    </source>
</evidence>
<feature type="domain" description="DUF7832" evidence="2">
    <location>
        <begin position="2"/>
        <end position="99"/>
    </location>
</feature>
<protein>
    <recommendedName>
        <fullName evidence="2">DUF7832 domain-containing protein</fullName>
    </recommendedName>
</protein>
<comment type="caution">
    <text evidence="3">The sequence shown here is derived from an EMBL/GenBank/DDBJ whole genome shotgun (WGS) entry which is preliminary data.</text>
</comment>
<dbReference type="InterPro" id="IPR057154">
    <property type="entry name" value="DUF7832"/>
</dbReference>
<evidence type="ECO:0000313" key="4">
    <source>
        <dbReference type="Proteomes" id="UP000630923"/>
    </source>
</evidence>
<evidence type="ECO:0000256" key="1">
    <source>
        <dbReference type="SAM" id="Phobius"/>
    </source>
</evidence>
<accession>A0A919EAS3</accession>
<evidence type="ECO:0000259" key="2">
    <source>
        <dbReference type="Pfam" id="PF25191"/>
    </source>
</evidence>
<keyword evidence="1" id="KW-1133">Transmembrane helix</keyword>
<reference evidence="3" key="2">
    <citation type="submission" date="2020-09" db="EMBL/GenBank/DDBJ databases">
        <authorList>
            <person name="Sun Q."/>
            <person name="Kim S."/>
        </authorList>
    </citation>
    <scope>NUCLEOTIDE SEQUENCE</scope>
    <source>
        <strain evidence="3">KCTC 42590</strain>
    </source>
</reference>
<proteinExistence type="predicted"/>
<keyword evidence="1" id="KW-0472">Membrane</keyword>
<name>A0A919EAS3_9PROT</name>
<keyword evidence="4" id="KW-1185">Reference proteome</keyword>
<keyword evidence="1" id="KW-0812">Transmembrane</keyword>
<gene>
    <name evidence="3" type="ORF">GCM10017044_27960</name>
</gene>
<feature type="transmembrane region" description="Helical" evidence="1">
    <location>
        <begin position="167"/>
        <end position="192"/>
    </location>
</feature>
<sequence length="306" mass="34217">MKYDDASLHYGGEGFPSSSPIEYGGVHIGLFLKWCFRRGWIGDRYLDDPKAMEDVRAVVLGQMTGTDFLFKYCDGRLTNEDLSEAGNKFAAEHYNRILEKVDEAFHGEFYRSPEGALDFEVFAGLFNRVHRGSKMSDTAKITLVVSLFSFGILGALAGWFLSEGAGLTARILSTIGGELVGNMTMVMALTIFGSLKTRFTRHISSEADMEKVWDKLYPNSYLKQVHSTSFGNKTSIEKSHVAACFHCEAVFPASEVERWVEENEPHQPTALCPQCNIDAVIADADVSQISKELLHRMRLRWFGLNG</sequence>
<dbReference type="Proteomes" id="UP000630923">
    <property type="component" value="Unassembled WGS sequence"/>
</dbReference>
<organism evidence="3 4">
    <name type="scientific">Kordiimonas sediminis</name>
    <dbReference type="NCBI Taxonomy" id="1735581"/>
    <lineage>
        <taxon>Bacteria</taxon>
        <taxon>Pseudomonadati</taxon>
        <taxon>Pseudomonadota</taxon>
        <taxon>Alphaproteobacteria</taxon>
        <taxon>Kordiimonadales</taxon>
        <taxon>Kordiimonadaceae</taxon>
        <taxon>Kordiimonas</taxon>
    </lineage>
</organism>